<evidence type="ECO:0000313" key="2">
    <source>
        <dbReference type="EMBL" id="KAK4428291.1"/>
    </source>
</evidence>
<proteinExistence type="predicted"/>
<name>A0AAE1YDI9_9LAMI</name>
<comment type="caution">
    <text evidence="2">The sequence shown here is derived from an EMBL/GenBank/DDBJ whole genome shotgun (WGS) entry which is preliminary data.</text>
</comment>
<organism evidence="2 3">
    <name type="scientific">Sesamum alatum</name>
    <dbReference type="NCBI Taxonomy" id="300844"/>
    <lineage>
        <taxon>Eukaryota</taxon>
        <taxon>Viridiplantae</taxon>
        <taxon>Streptophyta</taxon>
        <taxon>Embryophyta</taxon>
        <taxon>Tracheophyta</taxon>
        <taxon>Spermatophyta</taxon>
        <taxon>Magnoliopsida</taxon>
        <taxon>eudicotyledons</taxon>
        <taxon>Gunneridae</taxon>
        <taxon>Pentapetalae</taxon>
        <taxon>asterids</taxon>
        <taxon>lamiids</taxon>
        <taxon>Lamiales</taxon>
        <taxon>Pedaliaceae</taxon>
        <taxon>Sesamum</taxon>
    </lineage>
</organism>
<dbReference type="Proteomes" id="UP001293254">
    <property type="component" value="Unassembled WGS sequence"/>
</dbReference>
<feature type="compositionally biased region" description="Polar residues" evidence="1">
    <location>
        <begin position="167"/>
        <end position="176"/>
    </location>
</feature>
<protein>
    <submittedName>
        <fullName evidence="2">Uncharacterized protein</fullName>
    </submittedName>
</protein>
<feature type="compositionally biased region" description="Low complexity" evidence="1">
    <location>
        <begin position="1"/>
        <end position="15"/>
    </location>
</feature>
<reference evidence="2" key="1">
    <citation type="submission" date="2020-06" db="EMBL/GenBank/DDBJ databases">
        <authorList>
            <person name="Li T."/>
            <person name="Hu X."/>
            <person name="Zhang T."/>
            <person name="Song X."/>
            <person name="Zhang H."/>
            <person name="Dai N."/>
            <person name="Sheng W."/>
            <person name="Hou X."/>
            <person name="Wei L."/>
        </authorList>
    </citation>
    <scope>NUCLEOTIDE SEQUENCE</scope>
    <source>
        <strain evidence="2">3651</strain>
        <tissue evidence="2">Leaf</tissue>
    </source>
</reference>
<dbReference type="EMBL" id="JACGWO010000004">
    <property type="protein sequence ID" value="KAK4428291.1"/>
    <property type="molecule type" value="Genomic_DNA"/>
</dbReference>
<keyword evidence="3" id="KW-1185">Reference proteome</keyword>
<sequence>MFSEDQQPIPQQDQDVAVRQKGSRSGNYLKEKPSTNDTDETVAEAIQQNYSQEIVEDSEDDFNYDDPIIAELLDKDWDKELANLRRSPNDKAAHFDIASTKTGTVGDILETHKEATNILYKGDTSTYQITETQEIEVASKGEEETTPIYNRFQSLQNLEEKEIQVPDQHNQSNTAGNIEANGAGDTNQNTKDYQPPTAQREEDNSYEEQIPGRLPYTGFT</sequence>
<gene>
    <name evidence="2" type="ORF">Salat_1128700</name>
</gene>
<feature type="region of interest" description="Disordered" evidence="1">
    <location>
        <begin position="1"/>
        <end position="40"/>
    </location>
</feature>
<dbReference type="AlphaFoldDB" id="A0AAE1YDI9"/>
<evidence type="ECO:0000256" key="1">
    <source>
        <dbReference type="SAM" id="MobiDB-lite"/>
    </source>
</evidence>
<evidence type="ECO:0000313" key="3">
    <source>
        <dbReference type="Proteomes" id="UP001293254"/>
    </source>
</evidence>
<feature type="region of interest" description="Disordered" evidence="1">
    <location>
        <begin position="163"/>
        <end position="220"/>
    </location>
</feature>
<accession>A0AAE1YDI9</accession>
<reference evidence="2" key="2">
    <citation type="journal article" date="2024" name="Plant">
        <title>Genomic evolution and insights into agronomic trait innovations of Sesamum species.</title>
        <authorList>
            <person name="Miao H."/>
            <person name="Wang L."/>
            <person name="Qu L."/>
            <person name="Liu H."/>
            <person name="Sun Y."/>
            <person name="Le M."/>
            <person name="Wang Q."/>
            <person name="Wei S."/>
            <person name="Zheng Y."/>
            <person name="Lin W."/>
            <person name="Duan Y."/>
            <person name="Cao H."/>
            <person name="Xiong S."/>
            <person name="Wang X."/>
            <person name="Wei L."/>
            <person name="Li C."/>
            <person name="Ma Q."/>
            <person name="Ju M."/>
            <person name="Zhao R."/>
            <person name="Li G."/>
            <person name="Mu C."/>
            <person name="Tian Q."/>
            <person name="Mei H."/>
            <person name="Zhang T."/>
            <person name="Gao T."/>
            <person name="Zhang H."/>
        </authorList>
    </citation>
    <scope>NUCLEOTIDE SEQUENCE</scope>
    <source>
        <strain evidence="2">3651</strain>
    </source>
</reference>